<organism evidence="4 5">
    <name type="scientific">Endozoicomonas elysicola</name>
    <dbReference type="NCBI Taxonomy" id="305900"/>
    <lineage>
        <taxon>Bacteria</taxon>
        <taxon>Pseudomonadati</taxon>
        <taxon>Pseudomonadota</taxon>
        <taxon>Gammaproteobacteria</taxon>
        <taxon>Oceanospirillales</taxon>
        <taxon>Endozoicomonadaceae</taxon>
        <taxon>Endozoicomonas</taxon>
    </lineage>
</organism>
<dbReference type="InterPro" id="IPR038309">
    <property type="entry name" value="Rsd/AlgQ_sf"/>
</dbReference>
<dbReference type="eggNOG" id="COG3160">
    <property type="taxonomic scope" value="Bacteria"/>
</dbReference>
<keyword evidence="1 3" id="KW-0805">Transcription regulation</keyword>
<evidence type="ECO:0000256" key="2">
    <source>
        <dbReference type="ARBA" id="ARBA00023163"/>
    </source>
</evidence>
<evidence type="ECO:0000313" key="4">
    <source>
        <dbReference type="EMBL" id="KEI69885.1"/>
    </source>
</evidence>
<proteinExistence type="inferred from homology"/>
<protein>
    <submittedName>
        <fullName evidence="4">Transcriptional regulator</fullName>
    </submittedName>
</protein>
<accession>A0A081K6V9</accession>
<evidence type="ECO:0000256" key="3">
    <source>
        <dbReference type="RuleBase" id="RU004409"/>
    </source>
</evidence>
<dbReference type="NCBIfam" id="NF008723">
    <property type="entry name" value="PRK11718.1"/>
    <property type="match status" value="1"/>
</dbReference>
<name>A0A081K6V9_9GAMM</name>
<keyword evidence="5" id="KW-1185">Reference proteome</keyword>
<dbReference type="AlphaFoldDB" id="A0A081K6V9"/>
<dbReference type="GO" id="GO:0006355">
    <property type="term" value="P:regulation of DNA-templated transcription"/>
    <property type="evidence" value="ECO:0007669"/>
    <property type="project" value="InterPro"/>
</dbReference>
<comment type="similarity">
    <text evidence="3">Belongs to the Rsd/AlgQ family.</text>
</comment>
<dbReference type="PIRSF" id="PIRSF016548">
    <property type="entry name" value="Rsd_AlgQ"/>
    <property type="match status" value="1"/>
</dbReference>
<dbReference type="RefSeq" id="WP_020584628.1">
    <property type="nucleotide sequence ID" value="NZ_JOJP01000001.1"/>
</dbReference>
<dbReference type="Gene3D" id="1.20.120.1370">
    <property type="entry name" value="Regulator of RNA polymerase sigma(70) subunit, domain 4"/>
    <property type="match status" value="1"/>
</dbReference>
<comment type="caution">
    <text evidence="4">The sequence shown here is derived from an EMBL/GenBank/DDBJ whole genome shotgun (WGS) entry which is preliminary data.</text>
</comment>
<dbReference type="Proteomes" id="UP000027997">
    <property type="component" value="Unassembled WGS sequence"/>
</dbReference>
<keyword evidence="2 3" id="KW-0804">Transcription</keyword>
<dbReference type="Pfam" id="PF04353">
    <property type="entry name" value="Rsd_AlgQ"/>
    <property type="match status" value="1"/>
</dbReference>
<dbReference type="InterPro" id="IPR007448">
    <property type="entry name" value="Sigma70_reg_Rsd_AlgQ"/>
</dbReference>
<dbReference type="STRING" id="305900.GV64_03230"/>
<reference evidence="4 5" key="1">
    <citation type="submission" date="2014-06" db="EMBL/GenBank/DDBJ databases">
        <title>Whole Genome Sequences of Three Symbiotic Endozoicomonas Bacteria.</title>
        <authorList>
            <person name="Neave M.J."/>
            <person name="Apprill A."/>
            <person name="Voolstra C.R."/>
        </authorList>
    </citation>
    <scope>NUCLEOTIDE SEQUENCE [LARGE SCALE GENOMIC DNA]</scope>
    <source>
        <strain evidence="4 5">DSM 22380</strain>
    </source>
</reference>
<sequence>MLEGCQTAKERWGGVSEIIDRWLNERQELIVLYCSINGMDQFDDDKRPVASKLKELCQILVDYASAGHFEVYEQLIQEAREFNDGGIELAHAMLPKLEENTSRCLKFNDSCESISSLQGLQDAVSELGETLEERFSLEDKMIEILHESHREKLIDYDV</sequence>
<evidence type="ECO:0000313" key="5">
    <source>
        <dbReference type="Proteomes" id="UP000027997"/>
    </source>
</evidence>
<dbReference type="EMBL" id="JOJP01000001">
    <property type="protein sequence ID" value="KEI69885.1"/>
    <property type="molecule type" value="Genomic_DNA"/>
</dbReference>
<evidence type="ECO:0000256" key="1">
    <source>
        <dbReference type="ARBA" id="ARBA00023015"/>
    </source>
</evidence>
<gene>
    <name evidence="4" type="ORF">GV64_03230</name>
</gene>